<dbReference type="EMBL" id="BQNB010008633">
    <property type="protein sequence ID" value="GJS52119.1"/>
    <property type="molecule type" value="Genomic_DNA"/>
</dbReference>
<proteinExistence type="predicted"/>
<feature type="region of interest" description="Disordered" evidence="1">
    <location>
        <begin position="63"/>
        <end position="137"/>
    </location>
</feature>
<name>A0ABQ4WGX3_9ASTR</name>
<feature type="compositionally biased region" description="Basic residues" evidence="1">
    <location>
        <begin position="89"/>
        <end position="98"/>
    </location>
</feature>
<feature type="compositionally biased region" description="Acidic residues" evidence="1">
    <location>
        <begin position="107"/>
        <end position="122"/>
    </location>
</feature>
<dbReference type="Proteomes" id="UP001151760">
    <property type="component" value="Unassembled WGS sequence"/>
</dbReference>
<evidence type="ECO:0000313" key="3">
    <source>
        <dbReference type="Proteomes" id="UP001151760"/>
    </source>
</evidence>
<protein>
    <submittedName>
        <fullName evidence="2">Uncharacterized protein</fullName>
    </submittedName>
</protein>
<evidence type="ECO:0000256" key="1">
    <source>
        <dbReference type="SAM" id="MobiDB-lite"/>
    </source>
</evidence>
<sequence>MTQSQLKTYMINYLKNQGTWKITQLKKLSFEEVKEEFDKLVKQIESFAQISFEATKDSLKRFGEELQTKTPKRRKRKGDEAKDDESTKKSGKRRKQMARKGMNTNVDENDSEESDKVDEQEETNTGTETPINPVPDSDLTELYRIVMNRYGLDGPEDKLEKGFWKCLRIMFEEPLSTDSIWSEIGQQKIVSWRYYDTSRVHCLNLESMDVYLLSDRKYPLSAEICQTMLKMKLLDGKMNEDCYRLLKMMEKQAGIRK</sequence>
<reference evidence="2" key="2">
    <citation type="submission" date="2022-01" db="EMBL/GenBank/DDBJ databases">
        <authorList>
            <person name="Yamashiro T."/>
            <person name="Shiraishi A."/>
            <person name="Satake H."/>
            <person name="Nakayama K."/>
        </authorList>
    </citation>
    <scope>NUCLEOTIDE SEQUENCE</scope>
</reference>
<comment type="caution">
    <text evidence="2">The sequence shown here is derived from an EMBL/GenBank/DDBJ whole genome shotgun (WGS) entry which is preliminary data.</text>
</comment>
<reference evidence="2" key="1">
    <citation type="journal article" date="2022" name="Int. J. Mol. Sci.">
        <title>Draft Genome of Tanacetum Coccineum: Genomic Comparison of Closely Related Tanacetum-Family Plants.</title>
        <authorList>
            <person name="Yamashiro T."/>
            <person name="Shiraishi A."/>
            <person name="Nakayama K."/>
            <person name="Satake H."/>
        </authorList>
    </citation>
    <scope>NUCLEOTIDE SEQUENCE</scope>
</reference>
<organism evidence="2 3">
    <name type="scientific">Tanacetum coccineum</name>
    <dbReference type="NCBI Taxonomy" id="301880"/>
    <lineage>
        <taxon>Eukaryota</taxon>
        <taxon>Viridiplantae</taxon>
        <taxon>Streptophyta</taxon>
        <taxon>Embryophyta</taxon>
        <taxon>Tracheophyta</taxon>
        <taxon>Spermatophyta</taxon>
        <taxon>Magnoliopsida</taxon>
        <taxon>eudicotyledons</taxon>
        <taxon>Gunneridae</taxon>
        <taxon>Pentapetalae</taxon>
        <taxon>asterids</taxon>
        <taxon>campanulids</taxon>
        <taxon>Asterales</taxon>
        <taxon>Asteraceae</taxon>
        <taxon>Asteroideae</taxon>
        <taxon>Anthemideae</taxon>
        <taxon>Anthemidinae</taxon>
        <taxon>Tanacetum</taxon>
    </lineage>
</organism>
<evidence type="ECO:0000313" key="2">
    <source>
        <dbReference type="EMBL" id="GJS52119.1"/>
    </source>
</evidence>
<accession>A0ABQ4WGX3</accession>
<feature type="compositionally biased region" description="Basic and acidic residues" evidence="1">
    <location>
        <begin position="77"/>
        <end position="88"/>
    </location>
</feature>
<keyword evidence="3" id="KW-1185">Reference proteome</keyword>
<gene>
    <name evidence="2" type="ORF">Tco_0625481</name>
</gene>